<dbReference type="AlphaFoldDB" id="A0A645FWB7"/>
<comment type="caution">
    <text evidence="1">The sequence shown here is derived from an EMBL/GenBank/DDBJ whole genome shotgun (WGS) entry which is preliminary data.</text>
</comment>
<proteinExistence type="predicted"/>
<protein>
    <submittedName>
        <fullName evidence="1">Uncharacterized protein</fullName>
    </submittedName>
</protein>
<name>A0A645FWB7_9ZZZZ</name>
<reference evidence="1" key="1">
    <citation type="submission" date="2019-08" db="EMBL/GenBank/DDBJ databases">
        <authorList>
            <person name="Kucharzyk K."/>
            <person name="Murdoch R.W."/>
            <person name="Higgins S."/>
            <person name="Loffler F."/>
        </authorList>
    </citation>
    <scope>NUCLEOTIDE SEQUENCE</scope>
</reference>
<sequence length="56" mass="5910">MNVTSVPSQTLLVDAEIDTEGVSEGLIVIVILLDVAVEADAQLSVEVMTHVITSPF</sequence>
<accession>A0A645FWB7</accession>
<dbReference type="EMBL" id="VSSQ01065235">
    <property type="protein sequence ID" value="MPN17982.1"/>
    <property type="molecule type" value="Genomic_DNA"/>
</dbReference>
<organism evidence="1">
    <name type="scientific">bioreactor metagenome</name>
    <dbReference type="NCBI Taxonomy" id="1076179"/>
    <lineage>
        <taxon>unclassified sequences</taxon>
        <taxon>metagenomes</taxon>
        <taxon>ecological metagenomes</taxon>
    </lineage>
</organism>
<gene>
    <name evidence="1" type="ORF">SDC9_165340</name>
</gene>
<evidence type="ECO:0000313" key="1">
    <source>
        <dbReference type="EMBL" id="MPN17982.1"/>
    </source>
</evidence>